<keyword evidence="4" id="KW-1185">Reference proteome</keyword>
<dbReference type="EMBL" id="SHKY01000001">
    <property type="protein sequence ID" value="RZU53555.1"/>
    <property type="molecule type" value="Genomic_DNA"/>
</dbReference>
<proteinExistence type="predicted"/>
<feature type="chain" id="PRO_5039631247" evidence="1">
    <location>
        <begin position="20"/>
        <end position="122"/>
    </location>
</feature>
<dbReference type="InterPro" id="IPR036873">
    <property type="entry name" value="Rhodanese-like_dom_sf"/>
</dbReference>
<dbReference type="RefSeq" id="WP_130512030.1">
    <property type="nucleotide sequence ID" value="NZ_SHKY01000001.1"/>
</dbReference>
<organism evidence="3 4">
    <name type="scientific">Krasilnikovia cinnamomea</name>
    <dbReference type="NCBI Taxonomy" id="349313"/>
    <lineage>
        <taxon>Bacteria</taxon>
        <taxon>Bacillati</taxon>
        <taxon>Actinomycetota</taxon>
        <taxon>Actinomycetes</taxon>
        <taxon>Micromonosporales</taxon>
        <taxon>Micromonosporaceae</taxon>
        <taxon>Krasilnikovia</taxon>
    </lineage>
</organism>
<evidence type="ECO:0000256" key="1">
    <source>
        <dbReference type="SAM" id="SignalP"/>
    </source>
</evidence>
<dbReference type="SMART" id="SM00450">
    <property type="entry name" value="RHOD"/>
    <property type="match status" value="1"/>
</dbReference>
<evidence type="ECO:0000259" key="2">
    <source>
        <dbReference type="PROSITE" id="PS50206"/>
    </source>
</evidence>
<dbReference type="PANTHER" id="PTHR45431">
    <property type="entry name" value="RHODANESE-LIKE DOMAIN-CONTAINING PROTEIN 15, CHLOROPLASTIC"/>
    <property type="match status" value="1"/>
</dbReference>
<gene>
    <name evidence="3" type="ORF">EV385_5484</name>
</gene>
<evidence type="ECO:0000313" key="4">
    <source>
        <dbReference type="Proteomes" id="UP000292564"/>
    </source>
</evidence>
<sequence length="122" mass="12711">MNPRPRVAATLAMSASLLAATAGCSDTTPAIVDQAAARTLIDVRTPAEFAGGHLRNALNLDVQSPAFASEVGRFDRSGKYLVYCRSGHRAEAAITSMRDLGFTDLVNGGGYDQLKSAGVPTA</sequence>
<dbReference type="InterPro" id="IPR052367">
    <property type="entry name" value="Thiosulfate_ST/Rhodanese-like"/>
</dbReference>
<accession>A0A4Q7ZSR4</accession>
<feature type="signal peptide" evidence="1">
    <location>
        <begin position="1"/>
        <end position="19"/>
    </location>
</feature>
<dbReference type="Proteomes" id="UP000292564">
    <property type="component" value="Unassembled WGS sequence"/>
</dbReference>
<dbReference type="InterPro" id="IPR001763">
    <property type="entry name" value="Rhodanese-like_dom"/>
</dbReference>
<protein>
    <submittedName>
        <fullName evidence="3">Rhodanese-related sulfurtransferase</fullName>
    </submittedName>
</protein>
<dbReference type="GO" id="GO:0016740">
    <property type="term" value="F:transferase activity"/>
    <property type="evidence" value="ECO:0007669"/>
    <property type="project" value="UniProtKB-KW"/>
</dbReference>
<comment type="caution">
    <text evidence="3">The sequence shown here is derived from an EMBL/GenBank/DDBJ whole genome shotgun (WGS) entry which is preliminary data.</text>
</comment>
<dbReference type="PROSITE" id="PS51257">
    <property type="entry name" value="PROKAR_LIPOPROTEIN"/>
    <property type="match status" value="1"/>
</dbReference>
<evidence type="ECO:0000313" key="3">
    <source>
        <dbReference type="EMBL" id="RZU53555.1"/>
    </source>
</evidence>
<keyword evidence="3" id="KW-0808">Transferase</keyword>
<keyword evidence="1" id="KW-0732">Signal</keyword>
<reference evidence="3 4" key="1">
    <citation type="submission" date="2019-02" db="EMBL/GenBank/DDBJ databases">
        <title>Sequencing the genomes of 1000 actinobacteria strains.</title>
        <authorList>
            <person name="Klenk H.-P."/>
        </authorList>
    </citation>
    <scope>NUCLEOTIDE SEQUENCE [LARGE SCALE GENOMIC DNA]</scope>
    <source>
        <strain evidence="3 4">DSM 45162</strain>
    </source>
</reference>
<dbReference type="CDD" id="cd00158">
    <property type="entry name" value="RHOD"/>
    <property type="match status" value="1"/>
</dbReference>
<dbReference type="Gene3D" id="3.40.250.10">
    <property type="entry name" value="Rhodanese-like domain"/>
    <property type="match status" value="1"/>
</dbReference>
<dbReference type="SUPFAM" id="SSF52821">
    <property type="entry name" value="Rhodanese/Cell cycle control phosphatase"/>
    <property type="match status" value="1"/>
</dbReference>
<name>A0A4Q7ZSR4_9ACTN</name>
<dbReference type="PROSITE" id="PS50206">
    <property type="entry name" value="RHODANESE_3"/>
    <property type="match status" value="1"/>
</dbReference>
<dbReference type="AlphaFoldDB" id="A0A4Q7ZSR4"/>
<dbReference type="OrthoDB" id="9802028at2"/>
<dbReference type="Pfam" id="PF00581">
    <property type="entry name" value="Rhodanese"/>
    <property type="match status" value="1"/>
</dbReference>
<feature type="domain" description="Rhodanese" evidence="2">
    <location>
        <begin position="34"/>
        <end position="119"/>
    </location>
</feature>
<dbReference type="PANTHER" id="PTHR45431:SF3">
    <property type="entry name" value="RHODANESE-LIKE DOMAIN-CONTAINING PROTEIN 15, CHLOROPLASTIC"/>
    <property type="match status" value="1"/>
</dbReference>